<dbReference type="AlphaFoldDB" id="A0A8D9B8Q2"/>
<reference evidence="2" key="1">
    <citation type="submission" date="2021-05" db="EMBL/GenBank/DDBJ databases">
        <authorList>
            <person name="Alioto T."/>
            <person name="Alioto T."/>
            <person name="Gomez Garrido J."/>
        </authorList>
    </citation>
    <scope>NUCLEOTIDE SEQUENCE</scope>
</reference>
<organism evidence="2">
    <name type="scientific">Cacopsylla melanoneura</name>
    <dbReference type="NCBI Taxonomy" id="428564"/>
    <lineage>
        <taxon>Eukaryota</taxon>
        <taxon>Metazoa</taxon>
        <taxon>Ecdysozoa</taxon>
        <taxon>Arthropoda</taxon>
        <taxon>Hexapoda</taxon>
        <taxon>Insecta</taxon>
        <taxon>Pterygota</taxon>
        <taxon>Neoptera</taxon>
        <taxon>Paraneoptera</taxon>
        <taxon>Hemiptera</taxon>
        <taxon>Sternorrhyncha</taxon>
        <taxon>Psylloidea</taxon>
        <taxon>Psyllidae</taxon>
        <taxon>Psyllinae</taxon>
        <taxon>Cacopsylla</taxon>
    </lineage>
</organism>
<evidence type="ECO:0000313" key="2">
    <source>
        <dbReference type="EMBL" id="CAG6780708.1"/>
    </source>
</evidence>
<feature type="compositionally biased region" description="Acidic residues" evidence="1">
    <location>
        <begin position="1"/>
        <end position="12"/>
    </location>
</feature>
<evidence type="ECO:0000256" key="1">
    <source>
        <dbReference type="SAM" id="MobiDB-lite"/>
    </source>
</evidence>
<dbReference type="EMBL" id="HBUF01619644">
    <property type="protein sequence ID" value="CAG6780708.1"/>
    <property type="molecule type" value="Transcribed_RNA"/>
</dbReference>
<accession>A0A8D9B8Q2</accession>
<feature type="region of interest" description="Disordered" evidence="1">
    <location>
        <begin position="1"/>
        <end position="76"/>
    </location>
</feature>
<name>A0A8D9B8Q2_9HEMI</name>
<sequence>MYSDISSDEDFSDESKKAKLRNKEAERKTDQGSEGDTCDTRKHKVIDLKSQDNSQEYEEALNGRRPIRNNADQQNKGTEKSFILLICSKTYRLLIQIERAYFENTY</sequence>
<protein>
    <submittedName>
        <fullName evidence="2">Uncharacterized protein</fullName>
    </submittedName>
</protein>
<proteinExistence type="predicted"/>
<feature type="compositionally biased region" description="Basic and acidic residues" evidence="1">
    <location>
        <begin position="13"/>
        <end position="31"/>
    </location>
</feature>